<evidence type="ECO:0000313" key="2">
    <source>
        <dbReference type="EMBL" id="QJA81949.1"/>
    </source>
</evidence>
<dbReference type="AlphaFoldDB" id="A0A6M3J732"/>
<evidence type="ECO:0000313" key="1">
    <source>
        <dbReference type="EMBL" id="QJA65716.1"/>
    </source>
</evidence>
<evidence type="ECO:0008006" key="3">
    <source>
        <dbReference type="Google" id="ProtNLM"/>
    </source>
</evidence>
<dbReference type="InterPro" id="IPR013783">
    <property type="entry name" value="Ig-like_fold"/>
</dbReference>
<accession>A0A6M3J732</accession>
<proteinExistence type="predicted"/>
<gene>
    <name evidence="2" type="ORF">MM415A00465_0007</name>
    <name evidence="1" type="ORF">MM415B00381_0029</name>
</gene>
<dbReference type="SUPFAM" id="SSF49785">
    <property type="entry name" value="Galactose-binding domain-like"/>
    <property type="match status" value="1"/>
</dbReference>
<protein>
    <recommendedName>
        <fullName evidence="3">Tail protein</fullName>
    </recommendedName>
</protein>
<dbReference type="EMBL" id="MT141543">
    <property type="protein sequence ID" value="QJA65716.1"/>
    <property type="molecule type" value="Genomic_DNA"/>
</dbReference>
<dbReference type="Gene3D" id="2.60.40.10">
    <property type="entry name" value="Immunoglobulins"/>
    <property type="match status" value="1"/>
</dbReference>
<dbReference type="EMBL" id="MT142475">
    <property type="protein sequence ID" value="QJA81949.1"/>
    <property type="molecule type" value="Genomic_DNA"/>
</dbReference>
<sequence length="1079" mass="116369">MSVLDLYSPKILITISGTSTYKFSNEDIFINSTLYEGELVNSPDISKELNDVYWGVARPQSITLQMNNARGRFTGILSSGEELRNKTVTIQKYEALDTTAIEFEISGSIREWNCGDIFTISISDLDPFQKILPSKTFQTTDLSLTATNIPADDLGRPYNIVLGSAKKVPLVYINQDRASSFFDYLIGYGTVDTSTYIIYRDQVIVSTSEYTIYGGSQGSPYPGYAFIRFTNEQLTYNPQTHYGFTADIEGLKLGADATATRNPAKQIEHLLSNSVWGLGLTVDTTVFAAATADVAAIVDIYTDGVISEQRTAQDILDNLLKICKGRLEKTSEGKWGLYIDKHNSTVAAIFGSGDGFYENIISINRYGKTPTNEAVKSYTMNYSPDNWTNEFQYQAKRTVLAFGEDVVEDNPFVRNSTTADKHAAYVSALQTIGDTKLSIKVGMEGRNLGIGDIITATVPRLGISGNYKVQAINKRLTEFDLNCYSYSSAIFTYSSASLPNVANPSDGADYSKTPPGAPTGIAIDSQGVSTASDGGMLAWGVIKATRPASNALFVRFGKRKNGETVYSFTDGSTTTTALEYKARFDALVPNVGYDYIAESVNVFGLISTASTTLTNQVALNDTVAPGQVVGLAGYGKLKTWSFNWTPSTESDIRGYHIQIADSSAFSTILIDNMTSADQEPHGSNRYEYTNDAIAYGVVHARVKGVDFSKNQSAAWSVISSAITTPATSTDIGSLAIGSSHYQVASIQANHMVIGSGVNICHPRYCDFEETTLPPMICANGTYAISSTAYFGNQALKLISSSADNWCVFGGTTDLYKNVQISPNRIWMVSAYVRANGVSKGGSFFLITQETSNNYADTFTTPATANKWARVYKTFNLSADTAKRCLLRMDNDDNGVEMTIDGIQIEEVGGTSTSIVPSAWSMPGQTIISGDQIQTGVLKIVDGSVCYSAFGGDSSGVRDGQAHFYSTAGVEMCNIGKSTLGGDYWVQKIDNNAVGVYGGLYVNAMGGGILINATHATAAWALNCYCPSGFAINVAGGGLCLNGQTVSTAASTGYYPIPASVQGYLDLVINSCMVKIPYFK</sequence>
<reference evidence="1" key="1">
    <citation type="submission" date="2020-03" db="EMBL/GenBank/DDBJ databases">
        <title>The deep terrestrial virosphere.</title>
        <authorList>
            <person name="Holmfeldt K."/>
            <person name="Nilsson E."/>
            <person name="Simone D."/>
            <person name="Lopez-Fernandez M."/>
            <person name="Wu X."/>
            <person name="de Brujin I."/>
            <person name="Lundin D."/>
            <person name="Andersson A."/>
            <person name="Bertilsson S."/>
            <person name="Dopson M."/>
        </authorList>
    </citation>
    <scope>NUCLEOTIDE SEQUENCE</scope>
    <source>
        <strain evidence="2">MM415A00465</strain>
        <strain evidence="1">MM415B00381</strain>
    </source>
</reference>
<dbReference type="Gene3D" id="2.60.120.260">
    <property type="entry name" value="Galactose-binding domain-like"/>
    <property type="match status" value="1"/>
</dbReference>
<name>A0A6M3J732_9ZZZZ</name>
<organism evidence="1">
    <name type="scientific">viral metagenome</name>
    <dbReference type="NCBI Taxonomy" id="1070528"/>
    <lineage>
        <taxon>unclassified sequences</taxon>
        <taxon>metagenomes</taxon>
        <taxon>organismal metagenomes</taxon>
    </lineage>
</organism>
<dbReference type="InterPro" id="IPR008979">
    <property type="entry name" value="Galactose-bd-like_sf"/>
</dbReference>